<dbReference type="GO" id="GO:0045944">
    <property type="term" value="P:positive regulation of transcription by RNA polymerase II"/>
    <property type="evidence" value="ECO:0007669"/>
    <property type="project" value="UniProtKB-ARBA"/>
</dbReference>
<dbReference type="PROSITE" id="PS50157">
    <property type="entry name" value="ZINC_FINGER_C2H2_2"/>
    <property type="match status" value="2"/>
</dbReference>
<feature type="compositionally biased region" description="Low complexity" evidence="8">
    <location>
        <begin position="261"/>
        <end position="273"/>
    </location>
</feature>
<feature type="compositionally biased region" description="Polar residues" evidence="8">
    <location>
        <begin position="1045"/>
        <end position="1056"/>
    </location>
</feature>
<keyword evidence="2" id="KW-0677">Repeat</keyword>
<feature type="compositionally biased region" description="Gly residues" evidence="8">
    <location>
        <begin position="770"/>
        <end position="781"/>
    </location>
</feature>
<feature type="compositionally biased region" description="Basic and acidic residues" evidence="8">
    <location>
        <begin position="83"/>
        <end position="96"/>
    </location>
</feature>
<keyword evidence="6" id="KW-0804">Transcription</keyword>
<evidence type="ECO:0000256" key="5">
    <source>
        <dbReference type="ARBA" id="ARBA00023015"/>
    </source>
</evidence>
<feature type="domain" description="C2H2-type" evidence="9">
    <location>
        <begin position="964"/>
        <end position="991"/>
    </location>
</feature>
<reference evidence="10" key="3">
    <citation type="submission" date="2024-01" db="EMBL/GenBank/DDBJ databases">
        <authorList>
            <person name="Coelho M.A."/>
            <person name="David-Palma M."/>
            <person name="Shea T."/>
            <person name="Sun S."/>
            <person name="Cuomo C.A."/>
            <person name="Heitman J."/>
        </authorList>
    </citation>
    <scope>NUCLEOTIDE SEQUENCE</scope>
    <source>
        <strain evidence="10">CBS 7841</strain>
    </source>
</reference>
<name>A0AAJ8M238_9TREE</name>
<dbReference type="GO" id="GO:0008270">
    <property type="term" value="F:zinc ion binding"/>
    <property type="evidence" value="ECO:0007669"/>
    <property type="project" value="UniProtKB-KW"/>
</dbReference>
<dbReference type="KEGG" id="cdep:91087674"/>
<evidence type="ECO:0000256" key="3">
    <source>
        <dbReference type="ARBA" id="ARBA00022771"/>
    </source>
</evidence>
<organism evidence="10 11">
    <name type="scientific">Cryptococcus depauperatus CBS 7841</name>
    <dbReference type="NCBI Taxonomy" id="1295531"/>
    <lineage>
        <taxon>Eukaryota</taxon>
        <taxon>Fungi</taxon>
        <taxon>Dikarya</taxon>
        <taxon>Basidiomycota</taxon>
        <taxon>Agaricomycotina</taxon>
        <taxon>Tremellomycetes</taxon>
        <taxon>Tremellales</taxon>
        <taxon>Cryptococcaceae</taxon>
        <taxon>Cryptococcus</taxon>
    </lineage>
</organism>
<dbReference type="PANTHER" id="PTHR19818:SF139">
    <property type="entry name" value="PAIR-RULE PROTEIN ODD-PAIRED"/>
    <property type="match status" value="1"/>
</dbReference>
<dbReference type="PROSITE" id="PS00028">
    <property type="entry name" value="ZINC_FINGER_C2H2_1"/>
    <property type="match status" value="1"/>
</dbReference>
<evidence type="ECO:0000256" key="4">
    <source>
        <dbReference type="ARBA" id="ARBA00022833"/>
    </source>
</evidence>
<protein>
    <recommendedName>
        <fullName evidence="9">C2H2-type domain-containing protein</fullName>
    </recommendedName>
</protein>
<feature type="compositionally biased region" description="Polar residues" evidence="8">
    <location>
        <begin position="454"/>
        <end position="474"/>
    </location>
</feature>
<dbReference type="Pfam" id="PF00096">
    <property type="entry name" value="zf-C2H2"/>
    <property type="match status" value="2"/>
</dbReference>
<proteinExistence type="predicted"/>
<evidence type="ECO:0000313" key="11">
    <source>
        <dbReference type="Proteomes" id="UP000094043"/>
    </source>
</evidence>
<dbReference type="EMBL" id="CP143787">
    <property type="protein sequence ID" value="WVN88262.1"/>
    <property type="molecule type" value="Genomic_DNA"/>
</dbReference>
<reference evidence="10" key="2">
    <citation type="journal article" date="2022" name="Elife">
        <title>Obligate sexual reproduction of a homothallic fungus closely related to the Cryptococcus pathogenic species complex.</title>
        <authorList>
            <person name="Passer A.R."/>
            <person name="Clancey S.A."/>
            <person name="Shea T."/>
            <person name="David-Palma M."/>
            <person name="Averette A.F."/>
            <person name="Boekhout T."/>
            <person name="Porcel B.M."/>
            <person name="Nowrousian M."/>
            <person name="Cuomo C.A."/>
            <person name="Sun S."/>
            <person name="Heitman J."/>
            <person name="Coelho M.A."/>
        </authorList>
    </citation>
    <scope>NUCLEOTIDE SEQUENCE</scope>
    <source>
        <strain evidence="10">CBS 7841</strain>
    </source>
</reference>
<dbReference type="GO" id="GO:0000978">
    <property type="term" value="F:RNA polymerase II cis-regulatory region sequence-specific DNA binding"/>
    <property type="evidence" value="ECO:0007669"/>
    <property type="project" value="TreeGrafter"/>
</dbReference>
<feature type="domain" description="C2H2-type" evidence="9">
    <location>
        <begin position="901"/>
        <end position="930"/>
    </location>
</feature>
<feature type="compositionally biased region" description="Low complexity" evidence="8">
    <location>
        <begin position="226"/>
        <end position="242"/>
    </location>
</feature>
<dbReference type="GO" id="GO:0000981">
    <property type="term" value="F:DNA-binding transcription factor activity, RNA polymerase II-specific"/>
    <property type="evidence" value="ECO:0007669"/>
    <property type="project" value="TreeGrafter"/>
</dbReference>
<gene>
    <name evidence="10" type="ORF">L203_103463</name>
</gene>
<feature type="compositionally biased region" description="Polar residues" evidence="8">
    <location>
        <begin position="785"/>
        <end position="796"/>
    </location>
</feature>
<dbReference type="RefSeq" id="XP_066068962.1">
    <property type="nucleotide sequence ID" value="XM_066212865.1"/>
</dbReference>
<feature type="compositionally biased region" description="Polar residues" evidence="8">
    <location>
        <begin position="428"/>
        <end position="442"/>
    </location>
</feature>
<feature type="compositionally biased region" description="Polar residues" evidence="8">
    <location>
        <begin position="8"/>
        <end position="30"/>
    </location>
</feature>
<keyword evidence="4" id="KW-0862">Zinc</keyword>
<feature type="compositionally biased region" description="Polar residues" evidence="8">
    <location>
        <begin position="344"/>
        <end position="356"/>
    </location>
</feature>
<dbReference type="InterPro" id="IPR050329">
    <property type="entry name" value="GLI_C2H2-zinc-finger"/>
</dbReference>
<feature type="region of interest" description="Disordered" evidence="8">
    <location>
        <begin position="1"/>
        <end position="96"/>
    </location>
</feature>
<dbReference type="InterPro" id="IPR036236">
    <property type="entry name" value="Znf_C2H2_sf"/>
</dbReference>
<dbReference type="SUPFAM" id="SSF57667">
    <property type="entry name" value="beta-beta-alpha zinc fingers"/>
    <property type="match status" value="2"/>
</dbReference>
<feature type="compositionally biased region" description="Polar residues" evidence="8">
    <location>
        <begin position="809"/>
        <end position="827"/>
    </location>
</feature>
<evidence type="ECO:0000256" key="8">
    <source>
        <dbReference type="SAM" id="MobiDB-lite"/>
    </source>
</evidence>
<dbReference type="SMART" id="SM00355">
    <property type="entry name" value="ZnF_C2H2"/>
    <property type="match status" value="3"/>
</dbReference>
<keyword evidence="11" id="KW-1185">Reference proteome</keyword>
<accession>A0AAJ8M238</accession>
<evidence type="ECO:0000313" key="10">
    <source>
        <dbReference type="EMBL" id="WVN88262.1"/>
    </source>
</evidence>
<evidence type="ECO:0000259" key="9">
    <source>
        <dbReference type="PROSITE" id="PS50157"/>
    </source>
</evidence>
<dbReference type="Gene3D" id="3.30.160.60">
    <property type="entry name" value="Classic Zinc Finger"/>
    <property type="match status" value="3"/>
</dbReference>
<sequence>MVEPTSPPSFATLFNEQPKQKRQSSWSSDNYADFHPLPQSFPGATRTDAFVAEPQSFDDPDYNQKNGRCRDVSSDTAVGHNAADQKYHLDPPRKESFPFNLQDSTIIATAPRNGTQSISPPPRREIMFRSQQSISNPQQLQQQDWWPEDGHAAQYRTQQDINAFQTPSPSNYTGCGAVEADEQQGGWGQEFLGAGQQDVHENGIKMNVVNNDSVFDNGLQRIISNTSHPSQQTSPVPSSSYPEQTPQSASEPFHRHSRKGSFSNSPSPNSFAAHPSQMDIPNSLGSPPTAGQYGFQTSSSPLTNPNPHMFGKPQSPPALIIPGSSPAFPSIVSGQAHTNQAYAQNAANHPHQSPPNNGVGGLFPPANPALERLTGMAGISPIAPNVDGPKICIQPSTPISGPNENKSLFGTILRPVGFIAAQRMKNFQEQNNRQKQGSQQAFNVPPPQSHPLPRTSSPNQPMETEQGDTSAQGMDFNTTMEAFPKQEWADIGDSLRVAASTRPRSKSDSIIPSPTADSFNRDAFWNFVSSNPSQVQNNSNQKVGQSQLELGVKGEDQSSEQWRDAVDVWKANLAGDENAVGQLGPTLDPRLLPGRDAGEVVYQQLLAQQQPGELPRLDAHQLHQLNQMEAQRARIASSNNNNGMFRHTSGESPFAPFGMYQLSGFYSDAVSEHSGTVSAPWSQTTFGDIPISDVGVHPATSGPSQHTFLIPEPSVLPRRRSFGGEHPAMGAGTPGYGMEFASTLGSKPSGQLRTVGTGHRRTPRSVDLGRIGGETGWGMGSGSSTAEFLQSITSDDGSLLPPSARGRTMSHSRNSSVSTVRSPSPALSISSQGSSFSHHSPRMDMPEGAQLPSHPTILQGQPPHTPQFYEDSSRKRVTKAKVTSKATGEASESRRKYRPEFRCPVPGCGSTFTRHFNLKGHLRSHNDERPFKCEYEGCPKAIVGFARQHDCKRHMLLHEGLRLFVCEGCGKKFARLDALTRHHKSEQGQECAISHPLPTNPDGTPMSESQYKIFKGIKMNAEGDRRTSAGKGSQSRRKSAIRVESLSNDESTSNMQ</sequence>
<feature type="compositionally biased region" description="Low complexity" evidence="8">
    <location>
        <begin position="828"/>
        <end position="838"/>
    </location>
</feature>
<feature type="region of interest" description="Disordered" evidence="8">
    <location>
        <begin position="225"/>
        <end position="332"/>
    </location>
</feature>
<evidence type="ECO:0000256" key="6">
    <source>
        <dbReference type="ARBA" id="ARBA00023163"/>
    </source>
</evidence>
<dbReference type="InterPro" id="IPR013087">
    <property type="entry name" value="Znf_C2H2_type"/>
</dbReference>
<keyword evidence="5" id="KW-0805">Transcription regulation</keyword>
<dbReference type="FunFam" id="3.30.160.60:FF:000032">
    <property type="entry name" value="Krueppel-like factor 4"/>
    <property type="match status" value="1"/>
</dbReference>
<feature type="region of interest" description="Disordered" evidence="8">
    <location>
        <begin position="1018"/>
        <end position="1056"/>
    </location>
</feature>
<feature type="region of interest" description="Disordered" evidence="8">
    <location>
        <begin position="428"/>
        <end position="474"/>
    </location>
</feature>
<dbReference type="AlphaFoldDB" id="A0AAJ8M238"/>
<dbReference type="PANTHER" id="PTHR19818">
    <property type="entry name" value="ZINC FINGER PROTEIN ZIC AND GLI"/>
    <property type="match status" value="1"/>
</dbReference>
<keyword evidence="3 7" id="KW-0863">Zinc-finger</keyword>
<evidence type="ECO:0000256" key="1">
    <source>
        <dbReference type="ARBA" id="ARBA00022723"/>
    </source>
</evidence>
<feature type="region of interest" description="Disordered" evidence="8">
    <location>
        <begin position="747"/>
        <end position="896"/>
    </location>
</feature>
<evidence type="ECO:0000256" key="2">
    <source>
        <dbReference type="ARBA" id="ARBA00022737"/>
    </source>
</evidence>
<keyword evidence="1" id="KW-0479">Metal-binding</keyword>
<feature type="compositionally biased region" description="Polar residues" evidence="8">
    <location>
        <begin position="294"/>
        <end position="306"/>
    </location>
</feature>
<dbReference type="GO" id="GO:0005634">
    <property type="term" value="C:nucleus"/>
    <property type="evidence" value="ECO:0007669"/>
    <property type="project" value="UniProtKB-ARBA"/>
</dbReference>
<feature type="region of interest" description="Disordered" evidence="8">
    <location>
        <begin position="344"/>
        <end position="366"/>
    </location>
</feature>
<evidence type="ECO:0000256" key="7">
    <source>
        <dbReference type="PROSITE-ProRule" id="PRU00042"/>
    </source>
</evidence>
<dbReference type="Proteomes" id="UP000094043">
    <property type="component" value="Chromosome 4"/>
</dbReference>
<dbReference type="GeneID" id="91087674"/>
<reference evidence="10" key="1">
    <citation type="submission" date="2016-06" db="EMBL/GenBank/DDBJ databases">
        <authorList>
            <person name="Cuomo C."/>
            <person name="Litvintseva A."/>
            <person name="Heitman J."/>
            <person name="Chen Y."/>
            <person name="Sun S."/>
            <person name="Springer D."/>
            <person name="Dromer F."/>
            <person name="Young S."/>
            <person name="Zeng Q."/>
            <person name="Chapman S."/>
            <person name="Gujja S."/>
            <person name="Saif S."/>
            <person name="Birren B."/>
        </authorList>
    </citation>
    <scope>NUCLEOTIDE SEQUENCE</scope>
    <source>
        <strain evidence="10">CBS 7841</strain>
    </source>
</reference>